<feature type="active site" description="Proton donor/acceptor" evidence="6">
    <location>
        <position position="549"/>
    </location>
</feature>
<keyword evidence="5 6" id="KW-0961">Cell wall biogenesis/degradation</keyword>
<evidence type="ECO:0000313" key="10">
    <source>
        <dbReference type="EMBL" id="PHP52732.1"/>
    </source>
</evidence>
<keyword evidence="8" id="KW-0472">Membrane</keyword>
<dbReference type="InterPro" id="IPR050979">
    <property type="entry name" value="LD-transpeptidase"/>
</dbReference>
<evidence type="ECO:0000256" key="5">
    <source>
        <dbReference type="ARBA" id="ARBA00023316"/>
    </source>
</evidence>
<protein>
    <submittedName>
        <fullName evidence="10">Peptidase</fullName>
    </submittedName>
</protein>
<dbReference type="Pfam" id="PF12229">
    <property type="entry name" value="PG_binding_4"/>
    <property type="match status" value="1"/>
</dbReference>
<dbReference type="PANTHER" id="PTHR30582">
    <property type="entry name" value="L,D-TRANSPEPTIDASE"/>
    <property type="match status" value="1"/>
</dbReference>
<dbReference type="Gene3D" id="2.40.440.10">
    <property type="entry name" value="L,D-transpeptidase catalytic domain-like"/>
    <property type="match status" value="1"/>
</dbReference>
<organism evidence="10 11">
    <name type="scientific">Actinomyces ruminis</name>
    <dbReference type="NCBI Taxonomy" id="1937003"/>
    <lineage>
        <taxon>Bacteria</taxon>
        <taxon>Bacillati</taxon>
        <taxon>Actinomycetota</taxon>
        <taxon>Actinomycetes</taxon>
        <taxon>Actinomycetales</taxon>
        <taxon>Actinomycetaceae</taxon>
        <taxon>Actinomyces</taxon>
    </lineage>
</organism>
<feature type="active site" description="Nucleophile" evidence="6">
    <location>
        <position position="568"/>
    </location>
</feature>
<gene>
    <name evidence="10" type="ORF">BW737_007725</name>
</gene>
<dbReference type="InterPro" id="IPR038063">
    <property type="entry name" value="Transpep_catalytic_dom"/>
</dbReference>
<accession>A0ABX4MF33</accession>
<evidence type="ECO:0000313" key="11">
    <source>
        <dbReference type="Proteomes" id="UP000194577"/>
    </source>
</evidence>
<dbReference type="CDD" id="cd16913">
    <property type="entry name" value="YkuD_like"/>
    <property type="match status" value="1"/>
</dbReference>
<feature type="domain" description="L,D-TPase catalytic" evidence="9">
    <location>
        <begin position="472"/>
        <end position="592"/>
    </location>
</feature>
<dbReference type="EMBL" id="MTPX02000041">
    <property type="protein sequence ID" value="PHP52732.1"/>
    <property type="molecule type" value="Genomic_DNA"/>
</dbReference>
<evidence type="ECO:0000256" key="8">
    <source>
        <dbReference type="SAM" id="Phobius"/>
    </source>
</evidence>
<evidence type="ECO:0000256" key="7">
    <source>
        <dbReference type="SAM" id="MobiDB-lite"/>
    </source>
</evidence>
<comment type="pathway">
    <text evidence="1 6">Cell wall biogenesis; peptidoglycan biosynthesis.</text>
</comment>
<dbReference type="PANTHER" id="PTHR30582:SF2">
    <property type="entry name" value="L,D-TRANSPEPTIDASE YCIB-RELATED"/>
    <property type="match status" value="1"/>
</dbReference>
<dbReference type="SUPFAM" id="SSF141523">
    <property type="entry name" value="L,D-transpeptidase catalytic domain-like"/>
    <property type="match status" value="1"/>
</dbReference>
<dbReference type="PROSITE" id="PS52029">
    <property type="entry name" value="LD_TPASE"/>
    <property type="match status" value="1"/>
</dbReference>
<keyword evidence="8" id="KW-0812">Transmembrane</keyword>
<keyword evidence="8" id="KW-1133">Transmembrane helix</keyword>
<keyword evidence="2" id="KW-0808">Transferase</keyword>
<evidence type="ECO:0000256" key="6">
    <source>
        <dbReference type="PROSITE-ProRule" id="PRU01373"/>
    </source>
</evidence>
<keyword evidence="3 6" id="KW-0133">Cell shape</keyword>
<evidence type="ECO:0000256" key="1">
    <source>
        <dbReference type="ARBA" id="ARBA00004752"/>
    </source>
</evidence>
<dbReference type="InterPro" id="IPR005490">
    <property type="entry name" value="LD_TPept_cat_dom"/>
</dbReference>
<keyword evidence="11" id="KW-1185">Reference proteome</keyword>
<dbReference type="InterPro" id="IPR022029">
    <property type="entry name" value="YoaR-like_PG-bd"/>
</dbReference>
<comment type="caution">
    <text evidence="10">The sequence shown here is derived from an EMBL/GenBank/DDBJ whole genome shotgun (WGS) entry which is preliminary data.</text>
</comment>
<dbReference type="Proteomes" id="UP000194577">
    <property type="component" value="Unassembled WGS sequence"/>
</dbReference>
<evidence type="ECO:0000256" key="4">
    <source>
        <dbReference type="ARBA" id="ARBA00022984"/>
    </source>
</evidence>
<dbReference type="Pfam" id="PF03734">
    <property type="entry name" value="YkuD"/>
    <property type="match status" value="1"/>
</dbReference>
<feature type="transmembrane region" description="Helical" evidence="8">
    <location>
        <begin position="134"/>
        <end position="156"/>
    </location>
</feature>
<name>A0ABX4MF33_9ACTO</name>
<reference evidence="10 11" key="1">
    <citation type="submission" date="2017-10" db="EMBL/GenBank/DDBJ databases">
        <title>Draft genome sequence of cellulolytic Actinomyces sp CtC72 isolated from cattle rumen fluid.</title>
        <authorList>
            <person name="Joshi A.J."/>
            <person name="Vasudevan G."/>
            <person name="Lanjekar V.B."/>
            <person name="Hivarkar S."/>
            <person name="Engineer A."/>
            <person name="Pore S.D."/>
            <person name="Dhakephalkar P.K."/>
            <person name="Dagar S."/>
        </authorList>
    </citation>
    <scope>NUCLEOTIDE SEQUENCE [LARGE SCALE GENOMIC DNA]</scope>
    <source>
        <strain evidence="11">CtC72</strain>
    </source>
</reference>
<sequence length="593" mass="62097">MPLRRRRLDRAVGGTTSRVPVNMTESCVRCRSGTTGSTPHHWSRGPGSGSQGSHQSPPPYRPTSARNAYRPWRMWRVPQVGNHRRPLYGYRLPSRCRYTAFTGGTVNRLLRLRRALAAHTPRHAAGGLDVRRRVISVLLALLLAAPLAGISGRAAYAVDLAPADASIGGQSMAGMTRDEVAAAVSASAAETTVTITVAGQTITTPLAQAGGHVDADALALAVVSGKDPASPATPGDEPAAAVDPEAVAALAARIDAQVGTPAVNASIQPTAAGDAFEVVPGTNGRGMDVEALTAVVATATESLTSQSAELTLVDIAPVVSDAAAERAAADADALIAPTVTLTAAGETIQADAATRASWVGTTAAEGELVPTLLDESVAVWVDDAATAIELDPITGIDNVDADGNLLEPARPAQDGLEVTNRDAVTDGIIAALESGESYSGELTSRAVAADTEQRVVSSGTDRFAYSAEDGEKWIDINLTDSTITAYEGYEQVHGPNLMNHGGPGNETITGTYEVYLSYETQDLGCSPGWSYCQKDVHWVTYWHGNYAIHSAPWAEHFGVGSDAGSHGCINLPEEEAHWYYDWAETGTTVVSHY</sequence>
<evidence type="ECO:0000256" key="2">
    <source>
        <dbReference type="ARBA" id="ARBA00022679"/>
    </source>
</evidence>
<keyword evidence="4 6" id="KW-0573">Peptidoglycan synthesis</keyword>
<evidence type="ECO:0000256" key="3">
    <source>
        <dbReference type="ARBA" id="ARBA00022960"/>
    </source>
</evidence>
<proteinExistence type="predicted"/>
<feature type="region of interest" description="Disordered" evidence="7">
    <location>
        <begin position="29"/>
        <end position="65"/>
    </location>
</feature>
<evidence type="ECO:0000259" key="9">
    <source>
        <dbReference type="PROSITE" id="PS52029"/>
    </source>
</evidence>